<feature type="transmembrane region" description="Helical" evidence="1">
    <location>
        <begin position="258"/>
        <end position="282"/>
    </location>
</feature>
<evidence type="ECO:0000313" key="3">
    <source>
        <dbReference type="Proteomes" id="UP000581447"/>
    </source>
</evidence>
<gene>
    <name evidence="2" type="ORF">GGR91_000993</name>
</gene>
<dbReference type="Proteomes" id="UP000581447">
    <property type="component" value="Unassembled WGS sequence"/>
</dbReference>
<dbReference type="SUPFAM" id="SSF53448">
    <property type="entry name" value="Nucleotide-diphospho-sugar transferases"/>
    <property type="match status" value="1"/>
</dbReference>
<name>A0A840AYQ3_9SPHN</name>
<dbReference type="AlphaFoldDB" id="A0A840AYQ3"/>
<reference evidence="2 3" key="1">
    <citation type="submission" date="2020-08" db="EMBL/GenBank/DDBJ databases">
        <title>Genomic Encyclopedia of Type Strains, Phase IV (KMG-IV): sequencing the most valuable type-strain genomes for metagenomic binning, comparative biology and taxonomic classification.</title>
        <authorList>
            <person name="Goeker M."/>
        </authorList>
    </citation>
    <scope>NUCLEOTIDE SEQUENCE [LARGE SCALE GENOMIC DNA]</scope>
    <source>
        <strain evidence="2 3">DSM 29050</strain>
    </source>
</reference>
<evidence type="ECO:0000256" key="1">
    <source>
        <dbReference type="SAM" id="Phobius"/>
    </source>
</evidence>
<evidence type="ECO:0000313" key="2">
    <source>
        <dbReference type="EMBL" id="MBB3942771.1"/>
    </source>
</evidence>
<dbReference type="RefSeq" id="WP_183940644.1">
    <property type="nucleotide sequence ID" value="NZ_BAABBG010000023.1"/>
</dbReference>
<proteinExistence type="predicted"/>
<feature type="transmembrane region" description="Helical" evidence="1">
    <location>
        <begin position="362"/>
        <end position="384"/>
    </location>
</feature>
<organism evidence="2 3">
    <name type="scientific">Sphingorhabdus rigui</name>
    <dbReference type="NCBI Taxonomy" id="1282858"/>
    <lineage>
        <taxon>Bacteria</taxon>
        <taxon>Pseudomonadati</taxon>
        <taxon>Pseudomonadota</taxon>
        <taxon>Alphaproteobacteria</taxon>
        <taxon>Sphingomonadales</taxon>
        <taxon>Sphingomonadaceae</taxon>
        <taxon>Sphingorhabdus</taxon>
    </lineage>
</organism>
<protein>
    <submittedName>
        <fullName evidence="2">Uncharacterized protein</fullName>
    </submittedName>
</protein>
<comment type="caution">
    <text evidence="2">The sequence shown here is derived from an EMBL/GenBank/DDBJ whole genome shotgun (WGS) entry which is preliminary data.</text>
</comment>
<dbReference type="EMBL" id="JACIEA010000001">
    <property type="protein sequence ID" value="MBB3942771.1"/>
    <property type="molecule type" value="Genomic_DNA"/>
</dbReference>
<feature type="transmembrane region" description="Helical" evidence="1">
    <location>
        <begin position="302"/>
        <end position="319"/>
    </location>
</feature>
<sequence length="408" mass="43853">MVSARIPEKPSVALLSVTGGDVSTSRAATDKANTELAGGSLVDYQIKTLFRAGISRFLVEVENMDGAMLALADQWRQKNVLVDFVRTGADIQLYLKLDDRIWVQSGQLYVQPDFVETLVQSADNFVATVDGRDENSLFERIDLNTRWAGISIVGASTIAMLKDLPEDWSIISSLLRQAILANVPLRLMSQQHVNNGTLNMVQGPQDFVQLNRQILRRRVLSQAGLVEARVLGPVSAKLVPVIWQSPVALKMVKFAGPIFALGAVALGVSGFDLAATGAAFGAVATNSLRLATTDDLNGQGKFPNLTSVTLALLVIAMFGSAYMDTSYTNDGLFAAFAVASIAWISMRVVLPRWADGLLRSPALLSILALVGTAGLGFTNALQWIMVAQLSAFMFACYDSGPDKKAGQP</sequence>
<keyword evidence="1" id="KW-0472">Membrane</keyword>
<feature type="transmembrane region" description="Helical" evidence="1">
    <location>
        <begin position="331"/>
        <end position="350"/>
    </location>
</feature>
<keyword evidence="1" id="KW-0812">Transmembrane</keyword>
<dbReference type="InterPro" id="IPR029044">
    <property type="entry name" value="Nucleotide-diphossugar_trans"/>
</dbReference>
<accession>A0A840AYQ3</accession>
<keyword evidence="3" id="KW-1185">Reference proteome</keyword>
<keyword evidence="1" id="KW-1133">Transmembrane helix</keyword>